<dbReference type="InterPro" id="IPR018060">
    <property type="entry name" value="HTH_AraC"/>
</dbReference>
<dbReference type="SMART" id="SM00342">
    <property type="entry name" value="HTH_ARAC"/>
    <property type="match status" value="1"/>
</dbReference>
<dbReference type="PROSITE" id="PS00041">
    <property type="entry name" value="HTH_ARAC_FAMILY_1"/>
    <property type="match status" value="1"/>
</dbReference>
<evidence type="ECO:0000256" key="3">
    <source>
        <dbReference type="ARBA" id="ARBA00023163"/>
    </source>
</evidence>
<dbReference type="AlphaFoldDB" id="A0AAE3MIR6"/>
<dbReference type="RefSeq" id="WP_266010523.1">
    <property type="nucleotide sequence ID" value="NZ_JAPFQP010000001.1"/>
</dbReference>
<proteinExistence type="predicted"/>
<dbReference type="GO" id="GO:0043565">
    <property type="term" value="F:sequence-specific DNA binding"/>
    <property type="evidence" value="ECO:0007669"/>
    <property type="project" value="InterPro"/>
</dbReference>
<feature type="transmembrane region" description="Helical" evidence="4">
    <location>
        <begin position="142"/>
        <end position="160"/>
    </location>
</feature>
<feature type="transmembrane region" description="Helical" evidence="4">
    <location>
        <begin position="6"/>
        <end position="28"/>
    </location>
</feature>
<protein>
    <submittedName>
        <fullName evidence="6">Helix-turn-helix transcriptional regulator</fullName>
    </submittedName>
</protein>
<dbReference type="PROSITE" id="PS01124">
    <property type="entry name" value="HTH_ARAC_FAMILY_2"/>
    <property type="match status" value="1"/>
</dbReference>
<evidence type="ECO:0000313" key="6">
    <source>
        <dbReference type="EMBL" id="MCX2718445.1"/>
    </source>
</evidence>
<keyword evidence="1" id="KW-0805">Transcription regulation</keyword>
<dbReference type="InterPro" id="IPR009057">
    <property type="entry name" value="Homeodomain-like_sf"/>
</dbReference>
<feature type="transmembrane region" description="Helical" evidence="4">
    <location>
        <begin position="180"/>
        <end position="201"/>
    </location>
</feature>
<sequence>MKIDSIINFLLVAGAVQGFLFNFVTLTIRRKHGPAIIYLNLVVLFISLNNLQAWLPEAGYSSGSYFIKQLIVPWYLLVFPCFYSFVRHFLGIQDKIKGYVKIAFILFAVQVLIRSILIFWVMQSNEPDPDAIIEKFNVLEELVNIIFSLYVFVLAFILMFRKTALYKEILDYDDVRWIKIFLFLGIAIALLWSLGLTLRAIKGFEDGAIYYPLRLATSLLLYWISYQGLYRYTLVQDRVQVRRGIRSNKKRAVPTTQISNSSLEEKHARDYESVRDYILSSQQFLDPLFSLKKLAEEFKVSPGHLSRLINKYGNKNFTDFINEFRVEQAKKIIRDPDFQNYTIVAIGLECGFNSKSTFYSAFKKFTSQSPSEYKSQG</sequence>
<dbReference type="Gene3D" id="1.10.10.60">
    <property type="entry name" value="Homeodomain-like"/>
    <property type="match status" value="2"/>
</dbReference>
<dbReference type="PANTHER" id="PTHR43280:SF29">
    <property type="entry name" value="ARAC-FAMILY TRANSCRIPTIONAL REGULATOR"/>
    <property type="match status" value="1"/>
</dbReference>
<evidence type="ECO:0000313" key="7">
    <source>
        <dbReference type="Proteomes" id="UP001207116"/>
    </source>
</evidence>
<feature type="transmembrane region" description="Helical" evidence="4">
    <location>
        <begin position="207"/>
        <end position="224"/>
    </location>
</feature>
<dbReference type="Proteomes" id="UP001207116">
    <property type="component" value="Unassembled WGS sequence"/>
</dbReference>
<feature type="transmembrane region" description="Helical" evidence="4">
    <location>
        <begin position="98"/>
        <end position="122"/>
    </location>
</feature>
<keyword evidence="7" id="KW-1185">Reference proteome</keyword>
<organism evidence="6 7">
    <name type="scientific">Lentiprolixibacter aurantiacus</name>
    <dbReference type="NCBI Taxonomy" id="2993939"/>
    <lineage>
        <taxon>Bacteria</taxon>
        <taxon>Pseudomonadati</taxon>
        <taxon>Bacteroidota</taxon>
        <taxon>Flavobacteriia</taxon>
        <taxon>Flavobacteriales</taxon>
        <taxon>Flavobacteriaceae</taxon>
        <taxon>Lentiprolixibacter</taxon>
    </lineage>
</organism>
<accession>A0AAE3MIR6</accession>
<comment type="caution">
    <text evidence="6">The sequence shown here is derived from an EMBL/GenBank/DDBJ whole genome shotgun (WGS) entry which is preliminary data.</text>
</comment>
<keyword evidence="4" id="KW-0472">Membrane</keyword>
<dbReference type="GO" id="GO:0003700">
    <property type="term" value="F:DNA-binding transcription factor activity"/>
    <property type="evidence" value="ECO:0007669"/>
    <property type="project" value="InterPro"/>
</dbReference>
<keyword evidence="2" id="KW-0238">DNA-binding</keyword>
<keyword evidence="4" id="KW-0812">Transmembrane</keyword>
<reference evidence="6" key="1">
    <citation type="submission" date="2022-11" db="EMBL/GenBank/DDBJ databases">
        <title>The characterization of three novel Bacteroidetes species and genomic analysis of their roles in tidal elemental geochemical cycles.</title>
        <authorList>
            <person name="Ma K.-J."/>
        </authorList>
    </citation>
    <scope>NUCLEOTIDE SEQUENCE</scope>
    <source>
        <strain evidence="6">M415</strain>
    </source>
</reference>
<feature type="domain" description="HTH araC/xylS-type" evidence="5">
    <location>
        <begin position="272"/>
        <end position="376"/>
    </location>
</feature>
<dbReference type="Pfam" id="PF12833">
    <property type="entry name" value="HTH_18"/>
    <property type="match status" value="1"/>
</dbReference>
<dbReference type="EMBL" id="JAPFQP010000001">
    <property type="protein sequence ID" value="MCX2718445.1"/>
    <property type="molecule type" value="Genomic_DNA"/>
</dbReference>
<name>A0AAE3MIR6_9FLAO</name>
<feature type="transmembrane region" description="Helical" evidence="4">
    <location>
        <begin position="35"/>
        <end position="54"/>
    </location>
</feature>
<dbReference type="SUPFAM" id="SSF46689">
    <property type="entry name" value="Homeodomain-like"/>
    <property type="match status" value="1"/>
</dbReference>
<dbReference type="InterPro" id="IPR018062">
    <property type="entry name" value="HTH_AraC-typ_CS"/>
</dbReference>
<keyword evidence="3" id="KW-0804">Transcription</keyword>
<gene>
    <name evidence="6" type="ORF">OO016_02410</name>
</gene>
<dbReference type="PANTHER" id="PTHR43280">
    <property type="entry name" value="ARAC-FAMILY TRANSCRIPTIONAL REGULATOR"/>
    <property type="match status" value="1"/>
</dbReference>
<evidence type="ECO:0000259" key="5">
    <source>
        <dbReference type="PROSITE" id="PS01124"/>
    </source>
</evidence>
<evidence type="ECO:0000256" key="4">
    <source>
        <dbReference type="SAM" id="Phobius"/>
    </source>
</evidence>
<keyword evidence="4" id="KW-1133">Transmembrane helix</keyword>
<evidence type="ECO:0000256" key="2">
    <source>
        <dbReference type="ARBA" id="ARBA00023125"/>
    </source>
</evidence>
<evidence type="ECO:0000256" key="1">
    <source>
        <dbReference type="ARBA" id="ARBA00023015"/>
    </source>
</evidence>
<feature type="transmembrane region" description="Helical" evidence="4">
    <location>
        <begin position="66"/>
        <end position="86"/>
    </location>
</feature>